<sequence>MNTLSQNVYDLISKDFSNLTLDINGHYLLIDTGANLINRKFSRDLESILKRAEDVAGLHPDDVKQWSERFETLFKGTNSNVDSKETQCDLFRKQIEIVCDLKQAGNNKPLILNDLEDLIGEEFLKILKENKNRLPNVLLNRCNGTSEQIRQYLELGFYLGLSGFISRMTPENGLIQLLEQRKIPLD</sequence>
<evidence type="ECO:0000313" key="2">
    <source>
        <dbReference type="EMBL" id="KPM04616.1"/>
    </source>
</evidence>
<dbReference type="InterPro" id="IPR032466">
    <property type="entry name" value="Metal_Hydrolase"/>
</dbReference>
<dbReference type="InterPro" id="IPR001130">
    <property type="entry name" value="TatD-like"/>
</dbReference>
<organism evidence="2 3">
    <name type="scientific">Sarcoptes scabiei</name>
    <name type="common">Itch mite</name>
    <name type="synonym">Acarus scabiei</name>
    <dbReference type="NCBI Taxonomy" id="52283"/>
    <lineage>
        <taxon>Eukaryota</taxon>
        <taxon>Metazoa</taxon>
        <taxon>Ecdysozoa</taxon>
        <taxon>Arthropoda</taxon>
        <taxon>Chelicerata</taxon>
        <taxon>Arachnida</taxon>
        <taxon>Acari</taxon>
        <taxon>Acariformes</taxon>
        <taxon>Sarcoptiformes</taxon>
        <taxon>Astigmata</taxon>
        <taxon>Psoroptidia</taxon>
        <taxon>Sarcoptoidea</taxon>
        <taxon>Sarcoptidae</taxon>
        <taxon>Sarcoptinae</taxon>
        <taxon>Sarcoptes</taxon>
    </lineage>
</organism>
<comment type="similarity">
    <text evidence="1">Belongs to the metallo-dependent hydrolases superfamily. TatD-type hydrolase family.</text>
</comment>
<feature type="non-terminal residue" evidence="2">
    <location>
        <position position="186"/>
    </location>
</feature>
<dbReference type="Pfam" id="PF01026">
    <property type="entry name" value="TatD_DNase"/>
    <property type="match status" value="1"/>
</dbReference>
<dbReference type="Gene3D" id="3.20.20.140">
    <property type="entry name" value="Metal-dependent hydrolases"/>
    <property type="match status" value="1"/>
</dbReference>
<reference evidence="2 3" key="1">
    <citation type="journal article" date="2015" name="Parasit. Vectors">
        <title>Draft genome of the scabies mite.</title>
        <authorList>
            <person name="Rider S.D.Jr."/>
            <person name="Morgan M.S."/>
            <person name="Arlian L.G."/>
        </authorList>
    </citation>
    <scope>NUCLEOTIDE SEQUENCE [LARGE SCALE GENOMIC DNA]</scope>
    <source>
        <strain evidence="2">Arlian Lab</strain>
    </source>
</reference>
<protein>
    <submittedName>
        <fullName evidence="2">TatD DNase-like protein</fullName>
    </submittedName>
</protein>
<evidence type="ECO:0000313" key="3">
    <source>
        <dbReference type="Proteomes" id="UP000616769"/>
    </source>
</evidence>
<accession>A0A132A0M4</accession>
<proteinExistence type="inferred from homology"/>
<dbReference type="SUPFAM" id="SSF51556">
    <property type="entry name" value="Metallo-dependent hydrolases"/>
    <property type="match status" value="1"/>
</dbReference>
<name>A0A132A0M4_SARSC</name>
<evidence type="ECO:0000256" key="1">
    <source>
        <dbReference type="ARBA" id="ARBA00009275"/>
    </source>
</evidence>
<dbReference type="EMBL" id="JXLN01009559">
    <property type="protein sequence ID" value="KPM04616.1"/>
    <property type="molecule type" value="Genomic_DNA"/>
</dbReference>
<comment type="caution">
    <text evidence="2">The sequence shown here is derived from an EMBL/GenBank/DDBJ whole genome shotgun (WGS) entry which is preliminary data.</text>
</comment>
<gene>
    <name evidence="2" type="ORF">QR98_0030660</name>
</gene>
<dbReference type="OrthoDB" id="413993at2759"/>
<dbReference type="Proteomes" id="UP000616769">
    <property type="component" value="Unassembled WGS sequence"/>
</dbReference>
<dbReference type="VEuPathDB" id="VectorBase:SSCA006413"/>
<dbReference type="GO" id="GO:0016788">
    <property type="term" value="F:hydrolase activity, acting on ester bonds"/>
    <property type="evidence" value="ECO:0007669"/>
    <property type="project" value="InterPro"/>
</dbReference>
<dbReference type="AlphaFoldDB" id="A0A132A0M4"/>